<evidence type="ECO:0008006" key="6">
    <source>
        <dbReference type="Google" id="ProtNLM"/>
    </source>
</evidence>
<evidence type="ECO:0000256" key="2">
    <source>
        <dbReference type="ARBA" id="ARBA00022679"/>
    </source>
</evidence>
<dbReference type="Gene3D" id="3.30.559.10">
    <property type="entry name" value="Chloramphenicol acetyltransferase-like domain"/>
    <property type="match status" value="2"/>
</dbReference>
<dbReference type="AlphaFoldDB" id="A0A7J0EYX1"/>
<keyword evidence="5" id="KW-1185">Reference proteome</keyword>
<dbReference type="EMBL" id="BJWL01000008">
    <property type="protein sequence ID" value="GFY91645.1"/>
    <property type="molecule type" value="Genomic_DNA"/>
</dbReference>
<dbReference type="Proteomes" id="UP000585474">
    <property type="component" value="Unassembled WGS sequence"/>
</dbReference>
<accession>A0A7J0EYX1</accession>
<proteinExistence type="inferred from homology"/>
<comment type="caution">
    <text evidence="4">The sequence shown here is derived from an EMBL/GenBank/DDBJ whole genome shotgun (WGS) entry which is preliminary data.</text>
</comment>
<name>A0A7J0EYX1_9ERIC</name>
<dbReference type="InterPro" id="IPR023213">
    <property type="entry name" value="CAT-like_dom_sf"/>
</dbReference>
<dbReference type="GO" id="GO:0016746">
    <property type="term" value="F:acyltransferase activity"/>
    <property type="evidence" value="ECO:0007669"/>
    <property type="project" value="UniProtKB-KW"/>
</dbReference>
<keyword evidence="2" id="KW-0808">Transferase</keyword>
<dbReference type="PANTHER" id="PTHR31623">
    <property type="entry name" value="F21J9.9"/>
    <property type="match status" value="1"/>
</dbReference>
<gene>
    <name evidence="4" type="ORF">Acr_08g0000410</name>
</gene>
<keyword evidence="3" id="KW-0012">Acyltransferase</keyword>
<sequence>MSNIPTPSPPATLLPPIQVPLVFFYPNTHTTSITNIFSKRSQTLKLSLAQTLTRYYPFAGKIKEVHLSVEWNDVRVYYVEARVNSHLSPDTRLTHGLLPREPINIEPKAGSNVATVQVNFFKCGGIALTMCTSHKIMDGLTYISFIKLWADTARGLKTECPSFIASALFLQNSSLPKDSSMVMWPSTVNQSKYVTSRFLLDASTLVGLKAKAASSKFVPVPSCVEAVLWLIWESAMAALNALNGSPKPSVFSLAVNLRRKTFPHLPKLSVGNLIWSGCPIPETLVEPREIVTN</sequence>
<evidence type="ECO:0000256" key="1">
    <source>
        <dbReference type="ARBA" id="ARBA00009861"/>
    </source>
</evidence>
<evidence type="ECO:0000256" key="3">
    <source>
        <dbReference type="ARBA" id="ARBA00023315"/>
    </source>
</evidence>
<protein>
    <recommendedName>
        <fullName evidence="6">HXXXD-type acyl-transferase family protein</fullName>
    </recommendedName>
</protein>
<evidence type="ECO:0000313" key="5">
    <source>
        <dbReference type="Proteomes" id="UP000585474"/>
    </source>
</evidence>
<dbReference type="PANTHER" id="PTHR31623:SF55">
    <property type="entry name" value="VINORINE SYNTHASE"/>
    <property type="match status" value="1"/>
</dbReference>
<evidence type="ECO:0000313" key="4">
    <source>
        <dbReference type="EMBL" id="GFY91645.1"/>
    </source>
</evidence>
<comment type="similarity">
    <text evidence="1">Belongs to the plant acyltransferase family.</text>
</comment>
<reference evidence="4 5" key="1">
    <citation type="submission" date="2019-07" db="EMBL/GenBank/DDBJ databases">
        <title>De Novo Assembly of kiwifruit Actinidia rufa.</title>
        <authorList>
            <person name="Sugita-Konishi S."/>
            <person name="Sato K."/>
            <person name="Mori E."/>
            <person name="Abe Y."/>
            <person name="Kisaki G."/>
            <person name="Hamano K."/>
            <person name="Suezawa K."/>
            <person name="Otani M."/>
            <person name="Fukuda T."/>
            <person name="Manabe T."/>
            <person name="Gomi K."/>
            <person name="Tabuchi M."/>
            <person name="Akimitsu K."/>
            <person name="Kataoka I."/>
        </authorList>
    </citation>
    <scope>NUCLEOTIDE SEQUENCE [LARGE SCALE GENOMIC DNA]</scope>
    <source>
        <strain evidence="5">cv. Fuchu</strain>
    </source>
</reference>
<organism evidence="4 5">
    <name type="scientific">Actinidia rufa</name>
    <dbReference type="NCBI Taxonomy" id="165716"/>
    <lineage>
        <taxon>Eukaryota</taxon>
        <taxon>Viridiplantae</taxon>
        <taxon>Streptophyta</taxon>
        <taxon>Embryophyta</taxon>
        <taxon>Tracheophyta</taxon>
        <taxon>Spermatophyta</taxon>
        <taxon>Magnoliopsida</taxon>
        <taxon>eudicotyledons</taxon>
        <taxon>Gunneridae</taxon>
        <taxon>Pentapetalae</taxon>
        <taxon>asterids</taxon>
        <taxon>Ericales</taxon>
        <taxon>Actinidiaceae</taxon>
        <taxon>Actinidia</taxon>
    </lineage>
</organism>
<dbReference type="Pfam" id="PF02458">
    <property type="entry name" value="Transferase"/>
    <property type="match status" value="1"/>
</dbReference>
<dbReference type="OrthoDB" id="1932220at2759"/>